<proteinExistence type="evidence at transcript level"/>
<name>C6TF19_SOYBN</name>
<dbReference type="AlphaFoldDB" id="C6TF19"/>
<protein>
    <submittedName>
        <fullName evidence="1">Uncharacterized protein</fullName>
    </submittedName>
</protein>
<sequence length="56" mass="6171">MPTNVKLNLLTQSLEMLVLGGFQGQRKSQSTGCLCTSLMYNSIGKATVYRSKFNVI</sequence>
<reference evidence="1" key="1">
    <citation type="submission" date="2009-08" db="EMBL/GenBank/DDBJ databases">
        <authorList>
            <person name="Cheung F."/>
            <person name="Xiao Y."/>
            <person name="Chan A."/>
            <person name="Moskal W."/>
            <person name="Town C.D."/>
        </authorList>
    </citation>
    <scope>NUCLEOTIDE SEQUENCE</scope>
</reference>
<dbReference type="EMBL" id="BT096197">
    <property type="protein sequence ID" value="ACU20421.1"/>
    <property type="molecule type" value="mRNA"/>
</dbReference>
<accession>C6TF19</accession>
<evidence type="ECO:0000313" key="1">
    <source>
        <dbReference type="EMBL" id="ACU20421.1"/>
    </source>
</evidence>
<organism evidence="1">
    <name type="scientific">Glycine max</name>
    <name type="common">Soybean</name>
    <name type="synonym">Glycine hispida</name>
    <dbReference type="NCBI Taxonomy" id="3847"/>
    <lineage>
        <taxon>Eukaryota</taxon>
        <taxon>Viridiplantae</taxon>
        <taxon>Streptophyta</taxon>
        <taxon>Embryophyta</taxon>
        <taxon>Tracheophyta</taxon>
        <taxon>Spermatophyta</taxon>
        <taxon>Magnoliopsida</taxon>
        <taxon>eudicotyledons</taxon>
        <taxon>Gunneridae</taxon>
        <taxon>Pentapetalae</taxon>
        <taxon>rosids</taxon>
        <taxon>fabids</taxon>
        <taxon>Fabales</taxon>
        <taxon>Fabaceae</taxon>
        <taxon>Papilionoideae</taxon>
        <taxon>50 kb inversion clade</taxon>
        <taxon>NPAAA clade</taxon>
        <taxon>indigoferoid/millettioid clade</taxon>
        <taxon>Phaseoleae</taxon>
        <taxon>Glycine</taxon>
        <taxon>Glycine subgen. Soja</taxon>
    </lineage>
</organism>